<evidence type="ECO:0000313" key="6">
    <source>
        <dbReference type="EMBL" id="PYF01370.1"/>
    </source>
</evidence>
<dbReference type="InterPro" id="IPR001279">
    <property type="entry name" value="Metallo-B-lactamas"/>
</dbReference>
<dbReference type="CDD" id="cd16277">
    <property type="entry name" value="metallo-hydrolase-like_MBL-fold"/>
    <property type="match status" value="1"/>
</dbReference>
<dbReference type="InterPro" id="IPR051013">
    <property type="entry name" value="MBL_superfamily_lactonases"/>
</dbReference>
<dbReference type="RefSeq" id="WP_110782083.1">
    <property type="nucleotide sequence ID" value="NZ_QJTI01000022.1"/>
</dbReference>
<evidence type="ECO:0000259" key="5">
    <source>
        <dbReference type="SMART" id="SM00849"/>
    </source>
</evidence>
<gene>
    <name evidence="6" type="ORF">BJ122_12214</name>
</gene>
<comment type="caution">
    <text evidence="6">The sequence shown here is derived from an EMBL/GenBank/DDBJ whole genome shotgun (WGS) entry which is preliminary data.</text>
</comment>
<comment type="similarity">
    <text evidence="1">Belongs to the metallo-beta-lactamase superfamily.</text>
</comment>
<protein>
    <submittedName>
        <fullName evidence="6">Glyoxylase-like metal-dependent hydrolase (Beta-lactamase superfamily II)</fullName>
    </submittedName>
</protein>
<sequence length="280" mass="30919">MKWTVGKVTITRIVEITSTGGTRFILPQAGSEEIRALPWLVPVFATAEGRLKMTVHALVVETPTERIIVDTGVGNGKQDRNVPSWNELDGPFLDTLTEAGYPPERIDRVICTHLHVDHVGWNTRKVEHRWVPTFDNARYVFARGEFDYWAANSLSREQTAVWADSIAPVVTAGRADLVASDAQLSDEMTLIPTPGHTPGHVAVHIRSDGEEALLIGDVAHHPCQMAQPDWSSVVDYDPQQAAATRRELFARFADTATLVIGGHFEGGFVQRDGDGFRFVT</sequence>
<evidence type="ECO:0000313" key="7">
    <source>
        <dbReference type="Proteomes" id="UP000248148"/>
    </source>
</evidence>
<accession>A0A318TC43</accession>
<name>A0A318TC43_9BRAD</name>
<dbReference type="GO" id="GO:0016787">
    <property type="term" value="F:hydrolase activity"/>
    <property type="evidence" value="ECO:0007669"/>
    <property type="project" value="UniProtKB-KW"/>
</dbReference>
<keyword evidence="3 6" id="KW-0378">Hydrolase</keyword>
<keyword evidence="4" id="KW-0862">Zinc</keyword>
<evidence type="ECO:0000256" key="3">
    <source>
        <dbReference type="ARBA" id="ARBA00022801"/>
    </source>
</evidence>
<dbReference type="PANTHER" id="PTHR42978">
    <property type="entry name" value="QUORUM-QUENCHING LACTONASE YTNP-RELATED-RELATED"/>
    <property type="match status" value="1"/>
</dbReference>
<dbReference type="Proteomes" id="UP000248148">
    <property type="component" value="Unassembled WGS sequence"/>
</dbReference>
<dbReference type="Gene3D" id="3.60.15.10">
    <property type="entry name" value="Ribonuclease Z/Hydroxyacylglutathione hydrolase-like"/>
    <property type="match status" value="1"/>
</dbReference>
<organism evidence="6 7">
    <name type="scientific">Rhodopseudomonas faecalis</name>
    <dbReference type="NCBI Taxonomy" id="99655"/>
    <lineage>
        <taxon>Bacteria</taxon>
        <taxon>Pseudomonadati</taxon>
        <taxon>Pseudomonadota</taxon>
        <taxon>Alphaproteobacteria</taxon>
        <taxon>Hyphomicrobiales</taxon>
        <taxon>Nitrobacteraceae</taxon>
        <taxon>Rhodopseudomonas</taxon>
    </lineage>
</organism>
<dbReference type="SMART" id="SM00849">
    <property type="entry name" value="Lactamase_B"/>
    <property type="match status" value="1"/>
</dbReference>
<dbReference type="AlphaFoldDB" id="A0A318TC43"/>
<proteinExistence type="inferred from homology"/>
<reference evidence="6 7" key="1">
    <citation type="submission" date="2018-06" db="EMBL/GenBank/DDBJ databases">
        <title>Genomic Encyclopedia of Archaeal and Bacterial Type Strains, Phase II (KMG-II): from individual species to whole genera.</title>
        <authorList>
            <person name="Goeker M."/>
        </authorList>
    </citation>
    <scope>NUCLEOTIDE SEQUENCE [LARGE SCALE GENOMIC DNA]</scope>
    <source>
        <strain evidence="6 7">JCM 11668</strain>
    </source>
</reference>
<dbReference type="OrthoDB" id="9773738at2"/>
<keyword evidence="2" id="KW-0479">Metal-binding</keyword>
<dbReference type="GO" id="GO:0046872">
    <property type="term" value="F:metal ion binding"/>
    <property type="evidence" value="ECO:0007669"/>
    <property type="project" value="UniProtKB-KW"/>
</dbReference>
<dbReference type="PANTHER" id="PTHR42978:SF6">
    <property type="entry name" value="QUORUM-QUENCHING LACTONASE YTNP-RELATED"/>
    <property type="match status" value="1"/>
</dbReference>
<dbReference type="Pfam" id="PF00753">
    <property type="entry name" value="Lactamase_B"/>
    <property type="match status" value="1"/>
</dbReference>
<keyword evidence="7" id="KW-1185">Reference proteome</keyword>
<feature type="domain" description="Metallo-beta-lactamase" evidence="5">
    <location>
        <begin position="54"/>
        <end position="263"/>
    </location>
</feature>
<dbReference type="SUPFAM" id="SSF56281">
    <property type="entry name" value="Metallo-hydrolase/oxidoreductase"/>
    <property type="match status" value="1"/>
</dbReference>
<evidence type="ECO:0000256" key="2">
    <source>
        <dbReference type="ARBA" id="ARBA00022723"/>
    </source>
</evidence>
<dbReference type="EMBL" id="QJTI01000022">
    <property type="protein sequence ID" value="PYF01370.1"/>
    <property type="molecule type" value="Genomic_DNA"/>
</dbReference>
<dbReference type="InterPro" id="IPR036866">
    <property type="entry name" value="RibonucZ/Hydroxyglut_hydro"/>
</dbReference>
<evidence type="ECO:0000256" key="4">
    <source>
        <dbReference type="ARBA" id="ARBA00022833"/>
    </source>
</evidence>
<evidence type="ECO:0000256" key="1">
    <source>
        <dbReference type="ARBA" id="ARBA00007749"/>
    </source>
</evidence>